<comment type="caution">
    <text evidence="2">The sequence shown here is derived from an EMBL/GenBank/DDBJ whole genome shotgun (WGS) entry which is preliminary data.</text>
</comment>
<dbReference type="RefSeq" id="WP_089048263.1">
    <property type="nucleotide sequence ID" value="NZ_FXTV01000007.1"/>
</dbReference>
<proteinExistence type="predicted"/>
<dbReference type="OrthoDB" id="582835at2"/>
<evidence type="ECO:0000259" key="1">
    <source>
        <dbReference type="Pfam" id="PF12680"/>
    </source>
</evidence>
<dbReference type="Gene3D" id="3.10.450.50">
    <property type="match status" value="1"/>
</dbReference>
<feature type="domain" description="SnoaL-like" evidence="1">
    <location>
        <begin position="8"/>
        <end position="120"/>
    </location>
</feature>
<evidence type="ECO:0000313" key="2">
    <source>
        <dbReference type="EMBL" id="OXA95546.1"/>
    </source>
</evidence>
<dbReference type="InterPro" id="IPR037401">
    <property type="entry name" value="SnoaL-like"/>
</dbReference>
<dbReference type="EMBL" id="MUGW01000005">
    <property type="protein sequence ID" value="OXA95546.1"/>
    <property type="molecule type" value="Genomic_DNA"/>
</dbReference>
<keyword evidence="3" id="KW-1185">Reference proteome</keyword>
<dbReference type="SUPFAM" id="SSF54427">
    <property type="entry name" value="NTF2-like"/>
    <property type="match status" value="1"/>
</dbReference>
<dbReference type="InterPro" id="IPR032710">
    <property type="entry name" value="NTF2-like_dom_sf"/>
</dbReference>
<gene>
    <name evidence="2" type="ORF">B0A66_02450</name>
</gene>
<reference evidence="2 3" key="1">
    <citation type="submission" date="2016-11" db="EMBL/GenBank/DDBJ databases">
        <title>Whole genomes of Flavobacteriaceae.</title>
        <authorList>
            <person name="Stine C."/>
            <person name="Li C."/>
            <person name="Tadesse D."/>
        </authorList>
    </citation>
    <scope>NUCLEOTIDE SEQUENCE [LARGE SCALE GENOMIC DNA]</scope>
    <source>
        <strain evidence="2 3">DSM 18292</strain>
    </source>
</reference>
<protein>
    <recommendedName>
        <fullName evidence="1">SnoaL-like domain-containing protein</fullName>
    </recommendedName>
</protein>
<name>A0A226HPK3_9FLAO</name>
<accession>A0A226HPK3</accession>
<evidence type="ECO:0000313" key="3">
    <source>
        <dbReference type="Proteomes" id="UP000198345"/>
    </source>
</evidence>
<dbReference type="Proteomes" id="UP000198345">
    <property type="component" value="Unassembled WGS sequence"/>
</dbReference>
<organism evidence="2 3">
    <name type="scientific">Flavobacterium hercynium</name>
    <dbReference type="NCBI Taxonomy" id="387094"/>
    <lineage>
        <taxon>Bacteria</taxon>
        <taxon>Pseudomonadati</taxon>
        <taxon>Bacteroidota</taxon>
        <taxon>Flavobacteriia</taxon>
        <taxon>Flavobacteriales</taxon>
        <taxon>Flavobacteriaceae</taxon>
        <taxon>Flavobacterium</taxon>
    </lineage>
</organism>
<sequence>MTEKEKIVHNYIEAYNQFDVEKMIADFDESIVFENSQNGEINLTLNGIKEFTAQAEKGKEYFSARKQTITSFIQDEITAIVEIDYYAVLAIDFPNGLKAGQELNMKGKSVFQFSDDKIVRLTDFS</sequence>
<dbReference type="AlphaFoldDB" id="A0A226HPK3"/>
<dbReference type="Pfam" id="PF12680">
    <property type="entry name" value="SnoaL_2"/>
    <property type="match status" value="1"/>
</dbReference>